<reference evidence="1" key="1">
    <citation type="submission" date="2022-08" db="EMBL/GenBank/DDBJ databases">
        <title>Novel sulfate-reducing endosymbionts in the free-living metamonad Anaeramoeba.</title>
        <authorList>
            <person name="Jerlstrom-Hultqvist J."/>
            <person name="Cepicka I."/>
            <person name="Gallot-Lavallee L."/>
            <person name="Salas-Leiva D."/>
            <person name="Curtis B.A."/>
            <person name="Zahonova K."/>
            <person name="Pipaliya S."/>
            <person name="Dacks J."/>
            <person name="Roger A.J."/>
        </authorList>
    </citation>
    <scope>NUCLEOTIDE SEQUENCE</scope>
    <source>
        <strain evidence="1">Schooner1</strain>
    </source>
</reference>
<evidence type="ECO:0008006" key="3">
    <source>
        <dbReference type="Google" id="ProtNLM"/>
    </source>
</evidence>
<dbReference type="EMBL" id="JAOAOG010000040">
    <property type="protein sequence ID" value="KAJ6252677.1"/>
    <property type="molecule type" value="Genomic_DNA"/>
</dbReference>
<organism evidence="1 2">
    <name type="scientific">Anaeramoeba flamelloides</name>
    <dbReference type="NCBI Taxonomy" id="1746091"/>
    <lineage>
        <taxon>Eukaryota</taxon>
        <taxon>Metamonada</taxon>
        <taxon>Anaeramoebidae</taxon>
        <taxon>Anaeramoeba</taxon>
    </lineage>
</organism>
<name>A0ABQ8Z6Z9_9EUKA</name>
<dbReference type="SUPFAM" id="SSF49899">
    <property type="entry name" value="Concanavalin A-like lectins/glucanases"/>
    <property type="match status" value="1"/>
</dbReference>
<sequence length="364" mass="41724">MTQKCTNTQALLHFSECYWLFKTSSESVNLTILELFDLANGILHVGTTNTKATESILSSIEQHPNEYFTVSEFEPITLKFGETNPIRLARMEITKKQLLEEIRVALNLMKTEGNGNQKGTKKKKKKKNKNSAFKVKVYQDLLIKQIQNFQNEQSVLLEKNTSIEEQINWVRSKQLLSQKEHLSKLGKSETQEIIKEQKIDLPIYFNGTFRYQNNSWMDITNNGKTVTCKKISSTPVSTLFAHGKQTMYGEHLFHLKVKIDRIGGSHASNIGITTSKSSILTYKDGWVVDFEGNVCSRDGKWVSTFKTNLKNNSIIGINVDLINGRLGFEWPYKENQWVFNNLDCKMEYVVGVDLWNNGDSVTWI</sequence>
<gene>
    <name evidence="1" type="ORF">M0813_13886</name>
</gene>
<evidence type="ECO:0000313" key="1">
    <source>
        <dbReference type="EMBL" id="KAJ6252677.1"/>
    </source>
</evidence>
<accession>A0ABQ8Z6Z9</accession>
<proteinExistence type="predicted"/>
<keyword evidence="2" id="KW-1185">Reference proteome</keyword>
<comment type="caution">
    <text evidence="1">The sequence shown here is derived from an EMBL/GenBank/DDBJ whole genome shotgun (WGS) entry which is preliminary data.</text>
</comment>
<dbReference type="InterPro" id="IPR013320">
    <property type="entry name" value="ConA-like_dom_sf"/>
</dbReference>
<protein>
    <recommendedName>
        <fullName evidence="3">B30.2/SPRY domain-containing protein</fullName>
    </recommendedName>
</protein>
<evidence type="ECO:0000313" key="2">
    <source>
        <dbReference type="Proteomes" id="UP001150062"/>
    </source>
</evidence>
<dbReference type="Proteomes" id="UP001150062">
    <property type="component" value="Unassembled WGS sequence"/>
</dbReference>